<name>A0ABP8YLJ4_9MICO</name>
<dbReference type="Proteomes" id="UP001500556">
    <property type="component" value="Unassembled WGS sequence"/>
</dbReference>
<dbReference type="EMBL" id="BAABLO010000013">
    <property type="protein sequence ID" value="GAA4732688.1"/>
    <property type="molecule type" value="Genomic_DNA"/>
</dbReference>
<gene>
    <name evidence="1" type="ORF">GCM10025782_35000</name>
</gene>
<evidence type="ECO:0000313" key="2">
    <source>
        <dbReference type="Proteomes" id="UP001500556"/>
    </source>
</evidence>
<evidence type="ECO:0000313" key="1">
    <source>
        <dbReference type="EMBL" id="GAA4732688.1"/>
    </source>
</evidence>
<comment type="caution">
    <text evidence="1">The sequence shown here is derived from an EMBL/GenBank/DDBJ whole genome shotgun (WGS) entry which is preliminary data.</text>
</comment>
<protein>
    <submittedName>
        <fullName evidence="1">Uncharacterized protein</fullName>
    </submittedName>
</protein>
<organism evidence="1 2">
    <name type="scientific">Pedococcus ginsenosidimutans</name>
    <dbReference type="NCBI Taxonomy" id="490570"/>
    <lineage>
        <taxon>Bacteria</taxon>
        <taxon>Bacillati</taxon>
        <taxon>Actinomycetota</taxon>
        <taxon>Actinomycetes</taxon>
        <taxon>Micrococcales</taxon>
        <taxon>Intrasporangiaceae</taxon>
        <taxon>Pedococcus</taxon>
    </lineage>
</organism>
<sequence>MVSVVEKVDPSSLMCTPTVPPGDDFVEEFESSCGFLIGHLLGFCRSAFNVDPVYELVKPLCGDWGLMGQAQAGWGIAGKMCTGVGENFTALSTNTLDVWEGEAADAFRTQMVTLGKNYTTYSEGCDLIGELTGSLIEVAKSAALGIGTLISFLSDILERLVIEASVPVVGWLVGAADIAIHIRSFWSKFDRAITLLRRVLDAIEKAIDAIYAVINIMHAIKVALATVAGTAAAINATHMDGAARNQFGV</sequence>
<keyword evidence="2" id="KW-1185">Reference proteome</keyword>
<accession>A0ABP8YLJ4</accession>
<proteinExistence type="predicted"/>
<reference evidence="2" key="1">
    <citation type="journal article" date="2019" name="Int. J. Syst. Evol. Microbiol.">
        <title>The Global Catalogue of Microorganisms (GCM) 10K type strain sequencing project: providing services to taxonomists for standard genome sequencing and annotation.</title>
        <authorList>
            <consortium name="The Broad Institute Genomics Platform"/>
            <consortium name="The Broad Institute Genome Sequencing Center for Infectious Disease"/>
            <person name="Wu L."/>
            <person name="Ma J."/>
        </authorList>
    </citation>
    <scope>NUCLEOTIDE SEQUENCE [LARGE SCALE GENOMIC DNA]</scope>
    <source>
        <strain evidence="2">JCM 18961</strain>
    </source>
</reference>